<evidence type="ECO:0000259" key="19">
    <source>
        <dbReference type="Pfam" id="PF02896"/>
    </source>
</evidence>
<dbReference type="InterPro" id="IPR036618">
    <property type="entry name" value="PtsI_HPr-bd_sf"/>
</dbReference>
<keyword evidence="11 17" id="KW-0808">Transferase</keyword>
<feature type="domain" description="PEP-utilising enzyme C-terminal" evidence="19">
    <location>
        <begin position="266"/>
        <end position="555"/>
    </location>
</feature>
<dbReference type="InterPro" id="IPR008279">
    <property type="entry name" value="PEP-util_enz_mobile_dom"/>
</dbReference>
<keyword evidence="13 17" id="KW-0479">Metal-binding</keyword>
<dbReference type="InterPro" id="IPR008731">
    <property type="entry name" value="PTS_EIN"/>
</dbReference>
<evidence type="ECO:0000256" key="17">
    <source>
        <dbReference type="PIRNR" id="PIRNR000732"/>
    </source>
</evidence>
<feature type="domain" description="PEP-utilising enzyme mobile" evidence="18">
    <location>
        <begin position="166"/>
        <end position="238"/>
    </location>
</feature>
<dbReference type="GO" id="GO:0008965">
    <property type="term" value="F:phosphoenolpyruvate-protein phosphotransferase activity"/>
    <property type="evidence" value="ECO:0007669"/>
    <property type="project" value="UniProtKB-EC"/>
</dbReference>
<evidence type="ECO:0000256" key="16">
    <source>
        <dbReference type="ARBA" id="ARBA00033235"/>
    </source>
</evidence>
<sequence>MTVRVAGSEVVLEGLAIARGVAIGVAYPHDSGTIAVAERRIEPEAVAEECARFAEAVAAAARQVEQLQVKAVDLGGAAAEEMGYLLDAYRQMLKGSRLVRGVERRIADTHINAEAAVQREIAGIVQSFEAMDDSYLAARVADMRDIGRRLLRNLTHTPHRPFTALPRRAVILAEEMTPADTALLDRRRVAGLATVVGGAESHTAIMARSLGLPTVLGVAGLMKGLRGGEPVIVDGTGGVVVINPTPATLRHYRSKRAHFLRARRALTRLRDLPAETRDGTRIRLQANIELPAEVGAVLECGAEGIGLLRSEFLYMNRDDLPSEEEQYQVLRGLIERLDGRVLTVRTFDAGGDKLAPALGLSIGPNPALGLRAIRVGLARPALLETQLAAILRAAVHGPVRILVPMIATVEELRATRRMLRAAAARLINAGIALPDPLPPLGAMIEVPGAALAADALAGEADFFAIGTNDLIQYTLAIDRSDEAVAALFNPLHPAVLRLIQFSADAAAKARIPLCVCGEMAGDPRYTALLLGLGIRDLSMSTLNLPMVKQRVRSLEAAGADALAAAVMSEADSSRISALVDTETETPDCRW</sequence>
<dbReference type="Gene3D" id="1.10.274.10">
    <property type="entry name" value="PtsI, HPr-binding domain"/>
    <property type="match status" value="1"/>
</dbReference>
<evidence type="ECO:0000256" key="12">
    <source>
        <dbReference type="ARBA" id="ARBA00022683"/>
    </source>
</evidence>
<evidence type="ECO:0000313" key="21">
    <source>
        <dbReference type="EMBL" id="MFD2234678.1"/>
    </source>
</evidence>
<evidence type="ECO:0000256" key="9">
    <source>
        <dbReference type="ARBA" id="ARBA00022490"/>
    </source>
</evidence>
<keyword evidence="14 17" id="KW-0418">Kinase</keyword>
<dbReference type="EMBL" id="JBHUIY010000025">
    <property type="protein sequence ID" value="MFD2234678.1"/>
    <property type="molecule type" value="Genomic_DNA"/>
</dbReference>
<dbReference type="InterPro" id="IPR015813">
    <property type="entry name" value="Pyrv/PenolPyrv_kinase-like_dom"/>
</dbReference>
<keyword evidence="9 17" id="KW-0963">Cytoplasm</keyword>
<dbReference type="EC" id="2.7.3.9" evidence="6 17"/>
<dbReference type="PANTHER" id="PTHR46244">
    <property type="entry name" value="PHOSPHOENOLPYRUVATE-PROTEIN PHOSPHOTRANSFERASE"/>
    <property type="match status" value="1"/>
</dbReference>
<organism evidence="21 22">
    <name type="scientific">Phaeospirillum tilakii</name>
    <dbReference type="NCBI Taxonomy" id="741673"/>
    <lineage>
        <taxon>Bacteria</taxon>
        <taxon>Pseudomonadati</taxon>
        <taxon>Pseudomonadota</taxon>
        <taxon>Alphaproteobacteria</taxon>
        <taxon>Rhodospirillales</taxon>
        <taxon>Rhodospirillaceae</taxon>
        <taxon>Phaeospirillum</taxon>
    </lineage>
</organism>
<dbReference type="PANTHER" id="PTHR46244:SF3">
    <property type="entry name" value="PHOSPHOENOLPYRUVATE-PROTEIN PHOSPHOTRANSFERASE"/>
    <property type="match status" value="1"/>
</dbReference>
<gene>
    <name evidence="21" type="primary">ptsP</name>
    <name evidence="21" type="ORF">ACFSNB_12765</name>
</gene>
<evidence type="ECO:0000256" key="11">
    <source>
        <dbReference type="ARBA" id="ARBA00022679"/>
    </source>
</evidence>
<comment type="cofactor">
    <cofactor evidence="2 17">
        <name>Mg(2+)</name>
        <dbReference type="ChEBI" id="CHEBI:18420"/>
    </cofactor>
</comment>
<evidence type="ECO:0000256" key="8">
    <source>
        <dbReference type="ARBA" id="ARBA00022448"/>
    </source>
</evidence>
<dbReference type="Gene3D" id="3.50.30.10">
    <property type="entry name" value="Phosphohistidine domain"/>
    <property type="match status" value="1"/>
</dbReference>
<dbReference type="InterPro" id="IPR023151">
    <property type="entry name" value="PEP_util_CS"/>
</dbReference>
<evidence type="ECO:0000256" key="3">
    <source>
        <dbReference type="ARBA" id="ARBA00002728"/>
    </source>
</evidence>
<dbReference type="Pfam" id="PF02896">
    <property type="entry name" value="PEP-utilizers_C"/>
    <property type="match status" value="1"/>
</dbReference>
<accession>A0ABW5CCZ4</accession>
<evidence type="ECO:0000256" key="5">
    <source>
        <dbReference type="ARBA" id="ARBA00007837"/>
    </source>
</evidence>
<feature type="domain" description="Phosphotransferase system enzyme I N-terminal" evidence="20">
    <location>
        <begin position="13"/>
        <end position="139"/>
    </location>
</feature>
<comment type="catalytic activity">
    <reaction evidence="1 17">
        <text>L-histidyl-[protein] + phosphoenolpyruvate = N(pros)-phospho-L-histidyl-[protein] + pyruvate</text>
        <dbReference type="Rhea" id="RHEA:23880"/>
        <dbReference type="Rhea" id="RHEA-COMP:9745"/>
        <dbReference type="Rhea" id="RHEA-COMP:9746"/>
        <dbReference type="ChEBI" id="CHEBI:15361"/>
        <dbReference type="ChEBI" id="CHEBI:29979"/>
        <dbReference type="ChEBI" id="CHEBI:58702"/>
        <dbReference type="ChEBI" id="CHEBI:64837"/>
        <dbReference type="EC" id="2.7.3.9"/>
    </reaction>
</comment>
<dbReference type="InterPro" id="IPR006318">
    <property type="entry name" value="PTS_EI-like"/>
</dbReference>
<evidence type="ECO:0000256" key="1">
    <source>
        <dbReference type="ARBA" id="ARBA00000683"/>
    </source>
</evidence>
<keyword evidence="8 17" id="KW-0813">Transport</keyword>
<dbReference type="PRINTS" id="PR01736">
    <property type="entry name" value="PHPHTRNFRASE"/>
</dbReference>
<comment type="similarity">
    <text evidence="5 17">Belongs to the PEP-utilizing enzyme family.</text>
</comment>
<comment type="function">
    <text evidence="3 17">General (non sugar-specific) component of the phosphoenolpyruvate-dependent sugar phosphotransferase system (sugar PTS). This major carbohydrate active-transport system catalyzes the phosphorylation of incoming sugar substrates concomitantly with their translocation across the cell membrane. Enzyme I transfers the phosphoryl group from phosphoenolpyruvate (PEP) to the phosphoryl carrier protein (HPr).</text>
</comment>
<keyword evidence="12 17" id="KW-0598">Phosphotransferase system</keyword>
<evidence type="ECO:0000256" key="10">
    <source>
        <dbReference type="ARBA" id="ARBA00022597"/>
    </source>
</evidence>
<dbReference type="InterPro" id="IPR050499">
    <property type="entry name" value="PEP-utilizing_PTS_enzyme"/>
</dbReference>
<dbReference type="InterPro" id="IPR036637">
    <property type="entry name" value="Phosphohistidine_dom_sf"/>
</dbReference>
<evidence type="ECO:0000259" key="18">
    <source>
        <dbReference type="Pfam" id="PF00391"/>
    </source>
</evidence>
<proteinExistence type="inferred from homology"/>
<dbReference type="SUPFAM" id="SSF52009">
    <property type="entry name" value="Phosphohistidine domain"/>
    <property type="match status" value="1"/>
</dbReference>
<name>A0ABW5CCZ4_9PROT</name>
<evidence type="ECO:0000313" key="22">
    <source>
        <dbReference type="Proteomes" id="UP001597296"/>
    </source>
</evidence>
<evidence type="ECO:0000256" key="13">
    <source>
        <dbReference type="ARBA" id="ARBA00022723"/>
    </source>
</evidence>
<dbReference type="InterPro" id="IPR000121">
    <property type="entry name" value="PEP_util_C"/>
</dbReference>
<dbReference type="InterPro" id="IPR040442">
    <property type="entry name" value="Pyrv_kinase-like_dom_sf"/>
</dbReference>
<dbReference type="Gene3D" id="3.20.20.60">
    <property type="entry name" value="Phosphoenolpyruvate-binding domains"/>
    <property type="match status" value="1"/>
</dbReference>
<dbReference type="SUPFAM" id="SSF47831">
    <property type="entry name" value="Enzyme I of the PEP:sugar phosphotransferase system HPr-binding (sub)domain"/>
    <property type="match status" value="1"/>
</dbReference>
<comment type="subcellular location">
    <subcellularLocation>
        <location evidence="4 17">Cytoplasm</location>
    </subcellularLocation>
</comment>
<dbReference type="SUPFAM" id="SSF51621">
    <property type="entry name" value="Phosphoenolpyruvate/pyruvate domain"/>
    <property type="match status" value="1"/>
</dbReference>
<evidence type="ECO:0000256" key="14">
    <source>
        <dbReference type="ARBA" id="ARBA00022777"/>
    </source>
</evidence>
<dbReference type="PIRSF" id="PIRSF000732">
    <property type="entry name" value="PTS_enzyme_I"/>
    <property type="match status" value="1"/>
</dbReference>
<evidence type="ECO:0000259" key="20">
    <source>
        <dbReference type="Pfam" id="PF05524"/>
    </source>
</evidence>
<dbReference type="RefSeq" id="WP_377317131.1">
    <property type="nucleotide sequence ID" value="NZ_JBHUIY010000025.1"/>
</dbReference>
<evidence type="ECO:0000256" key="6">
    <source>
        <dbReference type="ARBA" id="ARBA00012232"/>
    </source>
</evidence>
<keyword evidence="15 17" id="KW-0460">Magnesium</keyword>
<dbReference type="Pfam" id="PF00391">
    <property type="entry name" value="PEP-utilizers"/>
    <property type="match status" value="1"/>
</dbReference>
<protein>
    <recommendedName>
        <fullName evidence="7 17">Phosphoenolpyruvate-protein phosphotransferase</fullName>
        <ecNumber evidence="6 17">2.7.3.9</ecNumber>
    </recommendedName>
    <alternativeName>
        <fullName evidence="16 17">Phosphotransferase system, enzyme I</fullName>
    </alternativeName>
</protein>
<dbReference type="Proteomes" id="UP001597296">
    <property type="component" value="Unassembled WGS sequence"/>
</dbReference>
<evidence type="ECO:0000256" key="7">
    <source>
        <dbReference type="ARBA" id="ARBA00016544"/>
    </source>
</evidence>
<comment type="caution">
    <text evidence="21">The sequence shown here is derived from an EMBL/GenBank/DDBJ whole genome shotgun (WGS) entry which is preliminary data.</text>
</comment>
<dbReference type="Pfam" id="PF05524">
    <property type="entry name" value="PEP-utilisers_N"/>
    <property type="match status" value="1"/>
</dbReference>
<keyword evidence="10 17" id="KW-0762">Sugar transport</keyword>
<evidence type="ECO:0000256" key="4">
    <source>
        <dbReference type="ARBA" id="ARBA00004496"/>
    </source>
</evidence>
<evidence type="ECO:0000256" key="2">
    <source>
        <dbReference type="ARBA" id="ARBA00001946"/>
    </source>
</evidence>
<evidence type="ECO:0000256" key="15">
    <source>
        <dbReference type="ARBA" id="ARBA00022842"/>
    </source>
</evidence>
<dbReference type="InterPro" id="IPR024692">
    <property type="entry name" value="PTS_EI"/>
</dbReference>
<keyword evidence="22" id="KW-1185">Reference proteome</keyword>
<dbReference type="NCBIfam" id="TIGR01417">
    <property type="entry name" value="PTS_I_fam"/>
    <property type="match status" value="1"/>
</dbReference>
<reference evidence="22" key="1">
    <citation type="journal article" date="2019" name="Int. J. Syst. Evol. Microbiol.">
        <title>The Global Catalogue of Microorganisms (GCM) 10K type strain sequencing project: providing services to taxonomists for standard genome sequencing and annotation.</title>
        <authorList>
            <consortium name="The Broad Institute Genomics Platform"/>
            <consortium name="The Broad Institute Genome Sequencing Center for Infectious Disease"/>
            <person name="Wu L."/>
            <person name="Ma J."/>
        </authorList>
    </citation>
    <scope>NUCLEOTIDE SEQUENCE [LARGE SCALE GENOMIC DNA]</scope>
    <source>
        <strain evidence="22">KCTC 15012</strain>
    </source>
</reference>
<dbReference type="PROSITE" id="PS00742">
    <property type="entry name" value="PEP_ENZYMES_2"/>
    <property type="match status" value="1"/>
</dbReference>